<protein>
    <submittedName>
        <fullName evidence="2">Uncharacterized protein</fullName>
    </submittedName>
</protein>
<evidence type="ECO:0000256" key="1">
    <source>
        <dbReference type="SAM" id="MobiDB-lite"/>
    </source>
</evidence>
<evidence type="ECO:0000313" key="2">
    <source>
        <dbReference type="EMBL" id="BES95277.1"/>
    </source>
</evidence>
<reference evidence="2 3" key="1">
    <citation type="submission" date="2023-09" db="EMBL/GenBank/DDBJ databases">
        <title>Nesidiocoris tenuis whole genome shotgun sequence.</title>
        <authorList>
            <person name="Shibata T."/>
            <person name="Shimoda M."/>
            <person name="Kobayashi T."/>
            <person name="Uehara T."/>
        </authorList>
    </citation>
    <scope>NUCLEOTIDE SEQUENCE [LARGE SCALE GENOMIC DNA]</scope>
    <source>
        <strain evidence="2 3">Japan</strain>
    </source>
</reference>
<keyword evidence="3" id="KW-1185">Reference proteome</keyword>
<sequence length="77" mass="8496">MTSGTGKVRERRAARGSAGRSSLLDKTDARRDVTRASRRRFKFGGFPALRVGDGRRPPCRWVEVLALGLRPDVKAVS</sequence>
<proteinExistence type="predicted"/>
<dbReference type="Proteomes" id="UP001307889">
    <property type="component" value="Chromosome 6"/>
</dbReference>
<evidence type="ECO:0000313" key="3">
    <source>
        <dbReference type="Proteomes" id="UP001307889"/>
    </source>
</evidence>
<gene>
    <name evidence="2" type="ORF">NTJ_08087</name>
</gene>
<name>A0ABN7ASU6_9HEMI</name>
<feature type="region of interest" description="Disordered" evidence="1">
    <location>
        <begin position="1"/>
        <end position="31"/>
    </location>
</feature>
<accession>A0ABN7ASU6</accession>
<dbReference type="EMBL" id="AP028914">
    <property type="protein sequence ID" value="BES95277.1"/>
    <property type="molecule type" value="Genomic_DNA"/>
</dbReference>
<organism evidence="2 3">
    <name type="scientific">Nesidiocoris tenuis</name>
    <dbReference type="NCBI Taxonomy" id="355587"/>
    <lineage>
        <taxon>Eukaryota</taxon>
        <taxon>Metazoa</taxon>
        <taxon>Ecdysozoa</taxon>
        <taxon>Arthropoda</taxon>
        <taxon>Hexapoda</taxon>
        <taxon>Insecta</taxon>
        <taxon>Pterygota</taxon>
        <taxon>Neoptera</taxon>
        <taxon>Paraneoptera</taxon>
        <taxon>Hemiptera</taxon>
        <taxon>Heteroptera</taxon>
        <taxon>Panheteroptera</taxon>
        <taxon>Cimicomorpha</taxon>
        <taxon>Miridae</taxon>
        <taxon>Dicyphina</taxon>
        <taxon>Nesidiocoris</taxon>
    </lineage>
</organism>